<feature type="binding site" evidence="6">
    <location>
        <position position="224"/>
    </location>
    <ligand>
        <name>Mg(2+)</name>
        <dbReference type="ChEBI" id="CHEBI:18420"/>
    </ligand>
</feature>
<feature type="domain" description="Mandelate racemase/muconate lactonizing enzyme C-terminal" evidence="8">
    <location>
        <begin position="131"/>
        <end position="222"/>
    </location>
</feature>
<dbReference type="SMART" id="SM00922">
    <property type="entry name" value="MR_MLE"/>
    <property type="match status" value="1"/>
</dbReference>
<proteinExistence type="inferred from homology"/>
<dbReference type="PANTHER" id="PTHR48080:SF3">
    <property type="entry name" value="ENOLASE SUPERFAMILY MEMBER DDB_G0284701"/>
    <property type="match status" value="1"/>
</dbReference>
<dbReference type="Proteomes" id="UP000005952">
    <property type="component" value="Chromosome"/>
</dbReference>
<feature type="binding site" evidence="6">
    <location>
        <position position="175"/>
    </location>
    <ligand>
        <name>Mg(2+)</name>
        <dbReference type="ChEBI" id="CHEBI:18420"/>
    </ligand>
</feature>
<dbReference type="NCBIfam" id="NF042940">
    <property type="entry name" value="racemase_DgcA"/>
    <property type="match status" value="1"/>
</dbReference>
<keyword evidence="2 6" id="KW-0479">Metal-binding</keyword>
<dbReference type="InterPro" id="IPR029065">
    <property type="entry name" value="Enolase_C-like"/>
</dbReference>
<dbReference type="InterPro" id="IPR034603">
    <property type="entry name" value="Dipeptide_epimerase"/>
</dbReference>
<dbReference type="PANTHER" id="PTHR48080">
    <property type="entry name" value="D-GALACTONATE DEHYDRATASE-RELATED"/>
    <property type="match status" value="1"/>
</dbReference>
<dbReference type="InterPro" id="IPR013342">
    <property type="entry name" value="Mandelate_racemase_C"/>
</dbReference>
<gene>
    <name evidence="9" type="ORF">HYPDE_30028</name>
</gene>
<dbReference type="SFLD" id="SFLDG00180">
    <property type="entry name" value="muconate_cycloisomerase"/>
    <property type="match status" value="1"/>
</dbReference>
<dbReference type="InterPro" id="IPR036849">
    <property type="entry name" value="Enolase-like_C_sf"/>
</dbReference>
<comment type="cofactor">
    <cofactor evidence="6 7">
        <name>Mg(2+)</name>
        <dbReference type="ChEBI" id="CHEBI:18420"/>
    </cofactor>
    <text evidence="6 7">Binds 1 Mg(2+) ion per subunit.</text>
</comment>
<dbReference type="AlphaFoldDB" id="N0BC18"/>
<dbReference type="InterPro" id="IPR029017">
    <property type="entry name" value="Enolase-like_N"/>
</dbReference>
<evidence type="ECO:0000256" key="7">
    <source>
        <dbReference type="RuleBase" id="RU366006"/>
    </source>
</evidence>
<dbReference type="HOGENOM" id="CLU_030273_4_3_5"/>
<dbReference type="GO" id="GO:0016855">
    <property type="term" value="F:racemase and epimerase activity, acting on amino acids and derivatives"/>
    <property type="evidence" value="ECO:0007669"/>
    <property type="project" value="UniProtKB-UniRule"/>
</dbReference>
<dbReference type="SFLD" id="SFLDF00010">
    <property type="entry name" value="dipeptide_epimerase"/>
    <property type="match status" value="1"/>
</dbReference>
<dbReference type="Pfam" id="PF02746">
    <property type="entry name" value="MR_MLE_N"/>
    <property type="match status" value="1"/>
</dbReference>
<evidence type="ECO:0000313" key="10">
    <source>
        <dbReference type="Proteomes" id="UP000005952"/>
    </source>
</evidence>
<dbReference type="GO" id="GO:0046872">
    <property type="term" value="F:metal ion binding"/>
    <property type="evidence" value="ECO:0007669"/>
    <property type="project" value="UniProtKB-KW"/>
</dbReference>
<evidence type="ECO:0000256" key="5">
    <source>
        <dbReference type="PIRSR" id="PIRSR634603-1"/>
    </source>
</evidence>
<comment type="similarity">
    <text evidence="1 7">Belongs to the mandelate racemase/muconate lactonizing enzyme family.</text>
</comment>
<dbReference type="InterPro" id="IPR034593">
    <property type="entry name" value="DgoD-like"/>
</dbReference>
<dbReference type="Pfam" id="PF13378">
    <property type="entry name" value="MR_MLE_C"/>
    <property type="match status" value="1"/>
</dbReference>
<dbReference type="EC" id="5.1.1.-" evidence="7"/>
<feature type="active site" description="Proton acceptor; specific for (R)-substrate epimerization" evidence="5">
    <location>
        <position position="150"/>
    </location>
</feature>
<organism evidence="9 10">
    <name type="scientific">Hyphomicrobium denitrificans 1NES1</name>
    <dbReference type="NCBI Taxonomy" id="670307"/>
    <lineage>
        <taxon>Bacteria</taxon>
        <taxon>Pseudomonadati</taxon>
        <taxon>Pseudomonadota</taxon>
        <taxon>Alphaproteobacteria</taxon>
        <taxon>Hyphomicrobiales</taxon>
        <taxon>Hyphomicrobiaceae</taxon>
        <taxon>Hyphomicrobium</taxon>
    </lineage>
</organism>
<dbReference type="eggNOG" id="COG4948">
    <property type="taxonomic scope" value="Bacteria"/>
</dbReference>
<dbReference type="Gene3D" id="3.20.20.120">
    <property type="entry name" value="Enolase-like C-terminal domain"/>
    <property type="match status" value="1"/>
</dbReference>
<dbReference type="SUPFAM" id="SSF51604">
    <property type="entry name" value="Enolase C-terminal domain-like"/>
    <property type="match status" value="1"/>
</dbReference>
<dbReference type="KEGG" id="hdt:HYPDE_30028"/>
<dbReference type="Gene3D" id="3.30.390.10">
    <property type="entry name" value="Enolase-like, N-terminal domain"/>
    <property type="match status" value="1"/>
</dbReference>
<keyword evidence="10" id="KW-1185">Reference proteome</keyword>
<keyword evidence="4 7" id="KW-0413">Isomerase</keyword>
<feature type="binding site" evidence="6">
    <location>
        <position position="201"/>
    </location>
    <ligand>
        <name>Mg(2+)</name>
        <dbReference type="ChEBI" id="CHEBI:18420"/>
    </ligand>
</feature>
<evidence type="ECO:0000313" key="9">
    <source>
        <dbReference type="EMBL" id="AGK57680.1"/>
    </source>
</evidence>
<name>N0BC18_9HYPH</name>
<evidence type="ECO:0000259" key="8">
    <source>
        <dbReference type="SMART" id="SM00922"/>
    </source>
</evidence>
<dbReference type="SUPFAM" id="SSF54826">
    <property type="entry name" value="Enolase N-terminal domain-like"/>
    <property type="match status" value="1"/>
</dbReference>
<dbReference type="STRING" id="670307.HYPDE_30028"/>
<dbReference type="CDD" id="cd03319">
    <property type="entry name" value="L-Ala-DL-Glu_epimerase"/>
    <property type="match status" value="1"/>
</dbReference>
<evidence type="ECO:0000256" key="1">
    <source>
        <dbReference type="ARBA" id="ARBA00008031"/>
    </source>
</evidence>
<evidence type="ECO:0000256" key="3">
    <source>
        <dbReference type="ARBA" id="ARBA00022842"/>
    </source>
</evidence>
<sequence length="327" mass="34864">MLMSPLRIDAQSEIWPLKDAFTISRGSKTAAHVVVVTVRDGDFAGRGEAVPYARYGETVEGVLDQIRDASATVNARSDLTRILKPGAALNALDCAFWDLEAKRTGRTVADLAGLAEPEAAYTAYTISLDTPEAMAAKAADARDLPILKLKLGGPDDVDRMRSVRLARPGARLLVDANEAWTPETLPELIAVAAECKIEVIEQPLPASADEALRSMPHRVPICADESVHTAADLDRLNGLYDAVNIKLDKAGGLTGAMALERAARQHGLKVMIGSMVATSLAVAPAMLLAATADWADLDGPLLLARDRQPPLRVGNGRISPPERALWG</sequence>
<reference evidence="9 10" key="1">
    <citation type="journal article" date="2013" name="Genome Announc.">
        <title>Genome sequences for three denitrifying bacterial strains isolated from a uranium- and nitrate-contaminated subsurface environment.</title>
        <authorList>
            <person name="Venkatramanan R."/>
            <person name="Prakash O."/>
            <person name="Woyke T."/>
            <person name="Chain P."/>
            <person name="Goodwin L.A."/>
            <person name="Watson D."/>
            <person name="Brooks S."/>
            <person name="Kostka J.E."/>
            <person name="Green S.J."/>
        </authorList>
    </citation>
    <scope>NUCLEOTIDE SEQUENCE [LARGE SCALE GENOMIC DNA]</scope>
    <source>
        <strain evidence="9 10">1NES1</strain>
    </source>
</reference>
<evidence type="ECO:0000256" key="4">
    <source>
        <dbReference type="ARBA" id="ARBA00023235"/>
    </source>
</evidence>
<dbReference type="InterPro" id="IPR013341">
    <property type="entry name" value="Mandelate_racemase_N_dom"/>
</dbReference>
<keyword evidence="3 6" id="KW-0460">Magnesium</keyword>
<protein>
    <recommendedName>
        <fullName evidence="7">Dipeptide epimerase</fullName>
        <ecNumber evidence="7">5.1.1.-</ecNumber>
    </recommendedName>
</protein>
<accession>N0BC18</accession>
<feature type="active site" description="Proton acceptor; specific for (S)-substrate epimerization" evidence="5">
    <location>
        <position position="246"/>
    </location>
</feature>
<evidence type="ECO:0000256" key="2">
    <source>
        <dbReference type="ARBA" id="ARBA00022723"/>
    </source>
</evidence>
<evidence type="ECO:0000256" key="6">
    <source>
        <dbReference type="PIRSR" id="PIRSR634603-3"/>
    </source>
</evidence>
<dbReference type="EMBL" id="CP005587">
    <property type="protein sequence ID" value="AGK57680.1"/>
    <property type="molecule type" value="Genomic_DNA"/>
</dbReference>
<dbReference type="SFLD" id="SFLDS00001">
    <property type="entry name" value="Enolase"/>
    <property type="match status" value="1"/>
</dbReference>